<sequence>MTRRLITLFATLLLLCAGLSGAARAAVATAVLAERAFPEIVSVGSPAETVRTVIEAPGSPAPLPDPDADPAFPSLALDGEPGLELADVPPPLPPCAPPTPGCAGALRVAPPCALTAPASPYLEGLLRPPSLRG</sequence>
<organism evidence="3 4">
    <name type="scientific">Sphaerotilus uruguayifluvii</name>
    <dbReference type="NCBI Taxonomy" id="2735897"/>
    <lineage>
        <taxon>Bacteria</taxon>
        <taxon>Pseudomonadati</taxon>
        <taxon>Pseudomonadota</taxon>
        <taxon>Betaproteobacteria</taxon>
        <taxon>Burkholderiales</taxon>
        <taxon>Sphaerotilaceae</taxon>
        <taxon>Sphaerotilus</taxon>
    </lineage>
</organism>
<reference evidence="3 4" key="1">
    <citation type="submission" date="2020-05" db="EMBL/GenBank/DDBJ databases">
        <title>Genomic Encyclopedia of Type Strains, Phase IV (KMG-V): Genome sequencing to study the core and pangenomes of soil and plant-associated prokaryotes.</title>
        <authorList>
            <person name="Whitman W."/>
        </authorList>
    </citation>
    <scope>NUCLEOTIDE SEQUENCE [LARGE SCALE GENOMIC DNA]</scope>
    <source>
        <strain evidence="3 4">C29</strain>
    </source>
</reference>
<evidence type="ECO:0000256" key="2">
    <source>
        <dbReference type="SAM" id="SignalP"/>
    </source>
</evidence>
<comment type="caution">
    <text evidence="3">The sequence shown here is derived from an EMBL/GenBank/DDBJ whole genome shotgun (WGS) entry which is preliminary data.</text>
</comment>
<proteinExistence type="predicted"/>
<protein>
    <submittedName>
        <fullName evidence="3">Uncharacterized protein</fullName>
    </submittedName>
</protein>
<gene>
    <name evidence="3" type="ORF">HNQ01_001466</name>
</gene>
<evidence type="ECO:0000256" key="1">
    <source>
        <dbReference type="SAM" id="MobiDB-lite"/>
    </source>
</evidence>
<feature type="signal peptide" evidence="2">
    <location>
        <begin position="1"/>
        <end position="25"/>
    </location>
</feature>
<dbReference type="Proteomes" id="UP001516061">
    <property type="component" value="Unassembled WGS sequence"/>
</dbReference>
<dbReference type="EMBL" id="JABSNM010000005">
    <property type="protein sequence ID" value="NRT55736.1"/>
    <property type="molecule type" value="Genomic_DNA"/>
</dbReference>
<feature type="region of interest" description="Disordered" evidence="1">
    <location>
        <begin position="56"/>
        <end position="80"/>
    </location>
</feature>
<feature type="chain" id="PRO_5047033354" evidence="2">
    <location>
        <begin position="26"/>
        <end position="133"/>
    </location>
</feature>
<accession>A0ABX2G0C2</accession>
<evidence type="ECO:0000313" key="4">
    <source>
        <dbReference type="Proteomes" id="UP001516061"/>
    </source>
</evidence>
<feature type="compositionally biased region" description="Low complexity" evidence="1">
    <location>
        <begin position="69"/>
        <end position="78"/>
    </location>
</feature>
<keyword evidence="2" id="KW-0732">Signal</keyword>
<name>A0ABX2G0C2_9BURK</name>
<evidence type="ECO:0000313" key="3">
    <source>
        <dbReference type="EMBL" id="NRT55736.1"/>
    </source>
</evidence>
<dbReference type="RefSeq" id="WP_173804705.1">
    <property type="nucleotide sequence ID" value="NZ_JABSNM010000005.1"/>
</dbReference>
<keyword evidence="4" id="KW-1185">Reference proteome</keyword>